<dbReference type="GO" id="GO:0004222">
    <property type="term" value="F:metalloendopeptidase activity"/>
    <property type="evidence" value="ECO:0007669"/>
    <property type="project" value="TreeGrafter"/>
</dbReference>
<dbReference type="EMBL" id="JACCBH010000001">
    <property type="protein sequence ID" value="NYD53361.1"/>
    <property type="molecule type" value="Genomic_DNA"/>
</dbReference>
<comment type="caution">
    <text evidence="4">The sequence shown here is derived from an EMBL/GenBank/DDBJ whole genome shotgun (WGS) entry which is preliminary data.</text>
</comment>
<dbReference type="Pfam" id="PF01551">
    <property type="entry name" value="Peptidase_M23"/>
    <property type="match status" value="1"/>
</dbReference>
<protein>
    <submittedName>
        <fullName evidence="4">Murein DD-endopeptidase MepM/ murein hydrolase activator NlpD</fullName>
    </submittedName>
</protein>
<evidence type="ECO:0000256" key="1">
    <source>
        <dbReference type="SAM" id="MobiDB-lite"/>
    </source>
</evidence>
<dbReference type="InterPro" id="IPR016047">
    <property type="entry name" value="M23ase_b-sheet_dom"/>
</dbReference>
<reference evidence="4 5" key="1">
    <citation type="submission" date="2020-07" db="EMBL/GenBank/DDBJ databases">
        <title>Sequencing the genomes of 1000 actinobacteria strains.</title>
        <authorList>
            <person name="Klenk H.-P."/>
        </authorList>
    </citation>
    <scope>NUCLEOTIDE SEQUENCE [LARGE SCALE GENOMIC DNA]</scope>
    <source>
        <strain evidence="4 5">DSM 22185</strain>
    </source>
</reference>
<dbReference type="CDD" id="cd12797">
    <property type="entry name" value="M23_peptidase"/>
    <property type="match status" value="1"/>
</dbReference>
<feature type="compositionally biased region" description="Basic and acidic residues" evidence="1">
    <location>
        <begin position="1"/>
        <end position="14"/>
    </location>
</feature>
<accession>A0A7Y9JLW0</accession>
<evidence type="ECO:0000313" key="4">
    <source>
        <dbReference type="EMBL" id="NYD53361.1"/>
    </source>
</evidence>
<dbReference type="InterPro" id="IPR011055">
    <property type="entry name" value="Dup_hybrid_motif"/>
</dbReference>
<dbReference type="AlphaFoldDB" id="A0A7Y9JLW0"/>
<feature type="region of interest" description="Disordered" evidence="1">
    <location>
        <begin position="1"/>
        <end position="30"/>
    </location>
</feature>
<dbReference type="RefSeq" id="WP_218844411.1">
    <property type="nucleotide sequence ID" value="NZ_BAABLC010000005.1"/>
</dbReference>
<keyword evidence="5" id="KW-1185">Reference proteome</keyword>
<dbReference type="Gene3D" id="2.70.70.10">
    <property type="entry name" value="Glucose Permease (Domain IIA)"/>
    <property type="match status" value="1"/>
</dbReference>
<dbReference type="Proteomes" id="UP000552045">
    <property type="component" value="Unassembled WGS sequence"/>
</dbReference>
<proteinExistence type="predicted"/>
<organism evidence="4 5">
    <name type="scientific">Microbacterium pseudoresistens</name>
    <dbReference type="NCBI Taxonomy" id="640634"/>
    <lineage>
        <taxon>Bacteria</taxon>
        <taxon>Bacillati</taxon>
        <taxon>Actinomycetota</taxon>
        <taxon>Actinomycetes</taxon>
        <taxon>Micrococcales</taxon>
        <taxon>Microbacteriaceae</taxon>
        <taxon>Microbacterium</taxon>
    </lineage>
</organism>
<feature type="transmembrane region" description="Helical" evidence="2">
    <location>
        <begin position="34"/>
        <end position="56"/>
    </location>
</feature>
<dbReference type="InterPro" id="IPR050570">
    <property type="entry name" value="Cell_wall_metabolism_enzyme"/>
</dbReference>
<keyword evidence="2" id="KW-0812">Transmembrane</keyword>
<evidence type="ECO:0000313" key="5">
    <source>
        <dbReference type="Proteomes" id="UP000552045"/>
    </source>
</evidence>
<gene>
    <name evidence="4" type="ORF">BKA02_000416</name>
</gene>
<evidence type="ECO:0000256" key="2">
    <source>
        <dbReference type="SAM" id="Phobius"/>
    </source>
</evidence>
<keyword evidence="2" id="KW-1133">Transmembrane helix</keyword>
<dbReference type="PANTHER" id="PTHR21666:SF290">
    <property type="entry name" value="PEPTIDASE M23 DOMAIN PROTEIN"/>
    <property type="match status" value="1"/>
</dbReference>
<dbReference type="PANTHER" id="PTHR21666">
    <property type="entry name" value="PEPTIDASE-RELATED"/>
    <property type="match status" value="1"/>
</dbReference>
<feature type="domain" description="M23ase beta-sheet core" evidence="3">
    <location>
        <begin position="164"/>
        <end position="264"/>
    </location>
</feature>
<sequence>MAAEIDKTGTKTEELSPAPRSSGSKRSRSAVKPIRSIAIFGAVGALVTAIALPAFASGAAPQGAAATTMHQLAADNSQSVVVASEATAASSEREEFTATTPEEIEKAKAEAAAAARAASLAENSGGGWPAGLDLSMVSPGSGEVRWPLIPGSFTSGETPGAGRNHEGWDMLAPGGTPIYAAAAGYVRVSSENYGGYGVGIVIDHTIAGTPVTTVYGHMIYGSRMVSEGEYVQAGQMIGLVGETGHAFGTHLHFEVHINGGIVDPSVWLPANAG</sequence>
<keyword evidence="2" id="KW-0472">Membrane</keyword>
<dbReference type="SUPFAM" id="SSF51261">
    <property type="entry name" value="Duplicated hybrid motif"/>
    <property type="match status" value="1"/>
</dbReference>
<keyword evidence="4" id="KW-0378">Hydrolase</keyword>
<evidence type="ECO:0000259" key="3">
    <source>
        <dbReference type="Pfam" id="PF01551"/>
    </source>
</evidence>
<name>A0A7Y9JLW0_9MICO</name>